<evidence type="ECO:0008006" key="3">
    <source>
        <dbReference type="Google" id="ProtNLM"/>
    </source>
</evidence>
<gene>
    <name evidence="1" type="ORF">M422DRAFT_263517</name>
</gene>
<dbReference type="Gene3D" id="3.80.10.10">
    <property type="entry name" value="Ribonuclease Inhibitor"/>
    <property type="match status" value="1"/>
</dbReference>
<dbReference type="AlphaFoldDB" id="A0A0C9UYL7"/>
<sequence>MPLLLEFSIELIDAILFEMDRPSDLLSLSLACRALYHRIIPDQLLFRHVSEKIGNPALWDHLLEYPSKAKRIRILLLNHGYRSSLSQVLQLPLAGGHSDWNKNQNTEFDRVLKAITSMDHLERLQFSPQEEHIPRFLSWLANGGTQAKRLSISWTRFRQQYNELSTYRISNPALSLTHISLTVEMFQFEQQHIANWENLLIHQCPKLVHLAVGNHGMTNASFPNLLKGHWRNLSTLCLQGILGLGAGRQTGNPDMATFLRRHPKLERISIKPWSNDSCVRILNAPALLHPTDISEDMLPSLKFCILGKSAQRLLPFLSTKNLIGLVAQGSPDVFAHLRNIPSLKYLGMRLSLTDIPKLVPNLLDITRLDLDFDILRIPAPDYDAFLEYVIQPLSQIRTLTHLRLSLNRVDFISTQSKRSFRSNENDYQARIYKRVCGADTTSAFEVLSNASGRYPDMVPMEEMLGFWNGR</sequence>
<evidence type="ECO:0000313" key="1">
    <source>
        <dbReference type="EMBL" id="KIJ34377.1"/>
    </source>
</evidence>
<evidence type="ECO:0000313" key="2">
    <source>
        <dbReference type="Proteomes" id="UP000054279"/>
    </source>
</evidence>
<dbReference type="HOGENOM" id="CLU_581612_0_0_1"/>
<keyword evidence="2" id="KW-1185">Reference proteome</keyword>
<protein>
    <recommendedName>
        <fullName evidence="3">F-box domain-containing protein</fullName>
    </recommendedName>
</protein>
<proteinExistence type="predicted"/>
<name>A0A0C9UYL7_SPHS4</name>
<dbReference type="Proteomes" id="UP000054279">
    <property type="component" value="Unassembled WGS sequence"/>
</dbReference>
<accession>A0A0C9UYL7</accession>
<organism evidence="1 2">
    <name type="scientific">Sphaerobolus stellatus (strain SS14)</name>
    <dbReference type="NCBI Taxonomy" id="990650"/>
    <lineage>
        <taxon>Eukaryota</taxon>
        <taxon>Fungi</taxon>
        <taxon>Dikarya</taxon>
        <taxon>Basidiomycota</taxon>
        <taxon>Agaricomycotina</taxon>
        <taxon>Agaricomycetes</taxon>
        <taxon>Phallomycetidae</taxon>
        <taxon>Geastrales</taxon>
        <taxon>Sphaerobolaceae</taxon>
        <taxon>Sphaerobolus</taxon>
    </lineage>
</organism>
<dbReference type="OrthoDB" id="2984131at2759"/>
<reference evidence="1 2" key="1">
    <citation type="submission" date="2014-06" db="EMBL/GenBank/DDBJ databases">
        <title>Evolutionary Origins and Diversification of the Mycorrhizal Mutualists.</title>
        <authorList>
            <consortium name="DOE Joint Genome Institute"/>
            <consortium name="Mycorrhizal Genomics Consortium"/>
            <person name="Kohler A."/>
            <person name="Kuo A."/>
            <person name="Nagy L.G."/>
            <person name="Floudas D."/>
            <person name="Copeland A."/>
            <person name="Barry K.W."/>
            <person name="Cichocki N."/>
            <person name="Veneault-Fourrey C."/>
            <person name="LaButti K."/>
            <person name="Lindquist E.A."/>
            <person name="Lipzen A."/>
            <person name="Lundell T."/>
            <person name="Morin E."/>
            <person name="Murat C."/>
            <person name="Riley R."/>
            <person name="Ohm R."/>
            <person name="Sun H."/>
            <person name="Tunlid A."/>
            <person name="Henrissat B."/>
            <person name="Grigoriev I.V."/>
            <person name="Hibbett D.S."/>
            <person name="Martin F."/>
        </authorList>
    </citation>
    <scope>NUCLEOTIDE SEQUENCE [LARGE SCALE GENOMIC DNA]</scope>
    <source>
        <strain evidence="1 2">SS14</strain>
    </source>
</reference>
<dbReference type="EMBL" id="KN837200">
    <property type="protein sequence ID" value="KIJ34377.1"/>
    <property type="molecule type" value="Genomic_DNA"/>
</dbReference>
<dbReference type="SUPFAM" id="SSF52047">
    <property type="entry name" value="RNI-like"/>
    <property type="match status" value="1"/>
</dbReference>
<dbReference type="InterPro" id="IPR032675">
    <property type="entry name" value="LRR_dom_sf"/>
</dbReference>